<organism evidence="1 2">
    <name type="scientific">Kitasatospora kazusensis</name>
    <dbReference type="NCBI Taxonomy" id="407974"/>
    <lineage>
        <taxon>Bacteria</taxon>
        <taxon>Bacillati</taxon>
        <taxon>Actinomycetota</taxon>
        <taxon>Actinomycetes</taxon>
        <taxon>Kitasatosporales</taxon>
        <taxon>Streptomycetaceae</taxon>
        <taxon>Kitasatospora</taxon>
    </lineage>
</organism>
<proteinExistence type="predicted"/>
<protein>
    <recommendedName>
        <fullName evidence="3">Antibiotic biosynthesis monooxygenase</fullName>
    </recommendedName>
</protein>
<gene>
    <name evidence="1" type="ORF">GCM10009760_23200</name>
</gene>
<comment type="caution">
    <text evidence="1">The sequence shown here is derived from an EMBL/GenBank/DDBJ whole genome shotgun (WGS) entry which is preliminary data.</text>
</comment>
<dbReference type="EMBL" id="BAAANT010000010">
    <property type="protein sequence ID" value="GAA2140204.1"/>
    <property type="molecule type" value="Genomic_DNA"/>
</dbReference>
<evidence type="ECO:0008006" key="3">
    <source>
        <dbReference type="Google" id="ProtNLM"/>
    </source>
</evidence>
<evidence type="ECO:0000313" key="1">
    <source>
        <dbReference type="EMBL" id="GAA2140204.1"/>
    </source>
</evidence>
<evidence type="ECO:0000313" key="2">
    <source>
        <dbReference type="Proteomes" id="UP001422759"/>
    </source>
</evidence>
<accession>A0ABN2ZCN3</accession>
<reference evidence="1 2" key="1">
    <citation type="journal article" date="2019" name="Int. J. Syst. Evol. Microbiol.">
        <title>The Global Catalogue of Microorganisms (GCM) 10K type strain sequencing project: providing services to taxonomists for standard genome sequencing and annotation.</title>
        <authorList>
            <consortium name="The Broad Institute Genomics Platform"/>
            <consortium name="The Broad Institute Genome Sequencing Center for Infectious Disease"/>
            <person name="Wu L."/>
            <person name="Ma J."/>
        </authorList>
    </citation>
    <scope>NUCLEOTIDE SEQUENCE [LARGE SCALE GENOMIC DNA]</scope>
    <source>
        <strain evidence="1 2">JCM 14560</strain>
    </source>
</reference>
<sequence>MAAMTFVQIIEYETTRAAEMDQLMDEWLTATEGKRTASHGMLMHDRDKPAHYVNIVEFPSYEQAMRNSELPETQQISGRMQELCTGEPTYTNLEVLRDERW</sequence>
<keyword evidence="2" id="KW-1185">Reference proteome</keyword>
<dbReference type="Proteomes" id="UP001422759">
    <property type="component" value="Unassembled WGS sequence"/>
</dbReference>
<name>A0ABN2ZCN3_9ACTN</name>